<organism evidence="1 2">
    <name type="scientific">Nostoc flagelliforme CCNUN1</name>
    <dbReference type="NCBI Taxonomy" id="2038116"/>
    <lineage>
        <taxon>Bacteria</taxon>
        <taxon>Bacillati</taxon>
        <taxon>Cyanobacteriota</taxon>
        <taxon>Cyanophyceae</taxon>
        <taxon>Nostocales</taxon>
        <taxon>Nostocaceae</taxon>
        <taxon>Nostoc</taxon>
    </lineage>
</organism>
<dbReference type="Proteomes" id="UP000232003">
    <property type="component" value="Chromosome"/>
</dbReference>
<reference evidence="1 2" key="1">
    <citation type="submission" date="2017-11" db="EMBL/GenBank/DDBJ databases">
        <title>Complete genome of a free-living desiccation-tolerant cyanobacterium and its photosynthetic adaptation to extreme terrestrial habitat.</title>
        <authorList>
            <person name="Shang J."/>
        </authorList>
    </citation>
    <scope>NUCLEOTIDE SEQUENCE [LARGE SCALE GENOMIC DNA]</scope>
    <source>
        <strain evidence="1 2">CCNUN1</strain>
    </source>
</reference>
<accession>A0A2K8SKL3</accession>
<evidence type="ECO:0000313" key="1">
    <source>
        <dbReference type="EMBL" id="AUB35823.1"/>
    </source>
</evidence>
<keyword evidence="2" id="KW-1185">Reference proteome</keyword>
<dbReference type="AlphaFoldDB" id="A0A2K8SKL3"/>
<gene>
    <name evidence="1" type="ORF">COO91_01714</name>
</gene>
<name>A0A2K8SKL3_9NOSO</name>
<dbReference type="KEGG" id="nfl:COO91_01714"/>
<dbReference type="EMBL" id="CP024785">
    <property type="protein sequence ID" value="AUB35823.1"/>
    <property type="molecule type" value="Genomic_DNA"/>
</dbReference>
<proteinExistence type="predicted"/>
<protein>
    <submittedName>
        <fullName evidence="1">Uncharacterized protein</fullName>
    </submittedName>
</protein>
<sequence length="43" mass="4794">MNTSTSQLHKLLEATICLSMLVAADPILKLPVFSYQIQVYQAL</sequence>
<evidence type="ECO:0000313" key="2">
    <source>
        <dbReference type="Proteomes" id="UP000232003"/>
    </source>
</evidence>